<protein>
    <submittedName>
        <fullName evidence="1">Uncharacterized protein</fullName>
    </submittedName>
</protein>
<gene>
    <name evidence="1" type="ORF">A9Q02_09215</name>
</gene>
<proteinExistence type="predicted"/>
<name>A0A2H3KQG5_9CHLR</name>
<reference evidence="1 2" key="1">
    <citation type="submission" date="2016-05" db="EMBL/GenBank/DDBJ databases">
        <authorList>
            <person name="Lavstsen T."/>
            <person name="Jespersen J.S."/>
        </authorList>
    </citation>
    <scope>NUCLEOTIDE SEQUENCE [LARGE SCALE GENOMIC DNA]</scope>
    <source>
        <strain evidence="1 2">B7-9</strain>
    </source>
</reference>
<comment type="caution">
    <text evidence="1">The sequence shown here is derived from an EMBL/GenBank/DDBJ whole genome shotgun (WGS) entry which is preliminary data.</text>
</comment>
<keyword evidence="2" id="KW-1185">Reference proteome</keyword>
<evidence type="ECO:0000313" key="2">
    <source>
        <dbReference type="Proteomes" id="UP000220922"/>
    </source>
</evidence>
<accession>A0A2H3KQG5</accession>
<sequence>MLRRSSDQSLRFWDERKKIRRTDDRDAAKDAKRQQMLAIASHDRAHLQEQRFVALGRRRDEKFVLFAVGVLPDVLPQNVEPVRDMREAGLLGRVRCGRAMLAHTGPHGWAHQDQRSPIL</sequence>
<dbReference type="AlphaFoldDB" id="A0A2H3KQG5"/>
<organism evidence="1 2">
    <name type="scientific">Candidatus Chloroploca asiatica</name>
    <dbReference type="NCBI Taxonomy" id="1506545"/>
    <lineage>
        <taxon>Bacteria</taxon>
        <taxon>Bacillati</taxon>
        <taxon>Chloroflexota</taxon>
        <taxon>Chloroflexia</taxon>
        <taxon>Chloroflexales</taxon>
        <taxon>Chloroflexineae</taxon>
        <taxon>Oscillochloridaceae</taxon>
        <taxon>Candidatus Chloroploca</taxon>
    </lineage>
</organism>
<dbReference type="Proteomes" id="UP000220922">
    <property type="component" value="Unassembled WGS sequence"/>
</dbReference>
<evidence type="ECO:0000313" key="1">
    <source>
        <dbReference type="EMBL" id="PDW00560.1"/>
    </source>
</evidence>
<dbReference type="EMBL" id="LYXE01000036">
    <property type="protein sequence ID" value="PDW00560.1"/>
    <property type="molecule type" value="Genomic_DNA"/>
</dbReference>